<comment type="cofactor">
    <cofactor evidence="1 18">
        <name>Mn(2+)</name>
        <dbReference type="ChEBI" id="CHEBI:29035"/>
    </cofactor>
</comment>
<evidence type="ECO:0000256" key="19">
    <source>
        <dbReference type="SAM" id="MobiDB-lite"/>
    </source>
</evidence>
<dbReference type="Gene3D" id="3.30.420.10">
    <property type="entry name" value="Ribonuclease H-like superfamily/Ribonuclease H"/>
    <property type="match status" value="1"/>
</dbReference>
<protein>
    <recommendedName>
        <fullName evidence="3 18">DNA polymerase III subunit epsilon</fullName>
        <ecNumber evidence="2 18">2.7.7.7</ecNumber>
    </recommendedName>
</protein>
<comment type="caution">
    <text evidence="21">The sequence shown here is derived from an EMBL/GenBank/DDBJ whole genome shotgun (WGS) entry which is preliminary data.</text>
</comment>
<keyword evidence="11 17" id="KW-0460">Magnesium</keyword>
<dbReference type="InterPro" id="IPR006054">
    <property type="entry name" value="DnaQ"/>
</dbReference>
<comment type="catalytic activity">
    <reaction evidence="14 18">
        <text>DNA(n) + a 2'-deoxyribonucleoside 5'-triphosphate = DNA(n+1) + diphosphate</text>
        <dbReference type="Rhea" id="RHEA:22508"/>
        <dbReference type="Rhea" id="RHEA-COMP:17339"/>
        <dbReference type="Rhea" id="RHEA-COMP:17340"/>
        <dbReference type="ChEBI" id="CHEBI:33019"/>
        <dbReference type="ChEBI" id="CHEBI:61560"/>
        <dbReference type="ChEBI" id="CHEBI:173112"/>
        <dbReference type="EC" id="2.7.7.7"/>
    </reaction>
</comment>
<dbReference type="GO" id="GO:0046872">
    <property type="term" value="F:metal ion binding"/>
    <property type="evidence" value="ECO:0007669"/>
    <property type="project" value="UniProtKB-KW"/>
</dbReference>
<keyword evidence="22" id="KW-1185">Reference proteome</keyword>
<evidence type="ECO:0000256" key="3">
    <source>
        <dbReference type="ARBA" id="ARBA00020352"/>
    </source>
</evidence>
<gene>
    <name evidence="18" type="primary">dnaQ</name>
    <name evidence="21" type="ORF">GCM10017655_14460</name>
</gene>
<evidence type="ECO:0000256" key="18">
    <source>
        <dbReference type="RuleBase" id="RU364087"/>
    </source>
</evidence>
<keyword evidence="10 18" id="KW-0269">Exonuclease</keyword>
<keyword evidence="8 17" id="KW-0479">Metal-binding</keyword>
<feature type="region of interest" description="Disordered" evidence="19">
    <location>
        <begin position="187"/>
        <end position="214"/>
    </location>
</feature>
<organism evidence="21 22">
    <name type="scientific">Pseudomonas turukhanskensis</name>
    <dbReference type="NCBI Taxonomy" id="1806536"/>
    <lineage>
        <taxon>Bacteria</taxon>
        <taxon>Pseudomonadati</taxon>
        <taxon>Pseudomonadota</taxon>
        <taxon>Gammaproteobacteria</taxon>
        <taxon>Pseudomonadales</taxon>
        <taxon>Pseudomonadaceae</taxon>
        <taxon>Pseudomonas</taxon>
    </lineage>
</organism>
<proteinExistence type="predicted"/>
<dbReference type="SUPFAM" id="SSF53098">
    <property type="entry name" value="Ribonuclease H-like"/>
    <property type="match status" value="1"/>
</dbReference>
<evidence type="ECO:0000256" key="7">
    <source>
        <dbReference type="ARBA" id="ARBA00022722"/>
    </source>
</evidence>
<keyword evidence="12 18" id="KW-0239">DNA-directed DNA polymerase</keyword>
<feature type="binding site" evidence="17">
    <location>
        <position position="17"/>
    </location>
    <ligand>
        <name>a divalent metal cation</name>
        <dbReference type="ChEBI" id="CHEBI:60240"/>
        <label>1</label>
        <note>catalytic</note>
    </ligand>
</feature>
<dbReference type="PANTHER" id="PTHR30231:SF41">
    <property type="entry name" value="DNA POLYMERASE III SUBUNIT EPSILON"/>
    <property type="match status" value="1"/>
</dbReference>
<reference evidence="21" key="2">
    <citation type="submission" date="2023-01" db="EMBL/GenBank/DDBJ databases">
        <authorList>
            <person name="Sun Q."/>
            <person name="Evtushenko L."/>
        </authorList>
    </citation>
    <scope>NUCLEOTIDE SEQUENCE</scope>
    <source>
        <strain evidence="21">VKM B-2935</strain>
    </source>
</reference>
<feature type="domain" description="Exonuclease" evidence="20">
    <location>
        <begin position="10"/>
        <end position="184"/>
    </location>
</feature>
<keyword evidence="6 18" id="KW-0235">DNA replication</keyword>
<feature type="binding site" evidence="16">
    <location>
        <position position="15"/>
    </location>
    <ligand>
        <name>substrate</name>
    </ligand>
</feature>
<dbReference type="GO" id="GO:0003887">
    <property type="term" value="F:DNA-directed DNA polymerase activity"/>
    <property type="evidence" value="ECO:0007669"/>
    <property type="project" value="UniProtKB-KW"/>
</dbReference>
<sequence length="263" mass="28708">MTTFKNSVERSVVLDTETTGMPVTDGHRVIEIGCVELIGRRLTGRHFHVYLQPDRESDEGAIAVHGITNEFLADKPRFKEVADEFFEFIKDAQLIIHNAAFDIGFINNEFALLGQDDRADITEHCTVLDTLMMARERHPGQRNNLDALCKRYGVDNSGRELHGALLDAEILADVFLNMTGGQTSLSLAGNASDGNGGNGGANQSSEIRRLPADRPRTRVVRASEEDLAAHAVRMGLLEKASGALPLWVQMDAPAVEAEAAETA</sequence>
<keyword evidence="5 18" id="KW-0548">Nucleotidyltransferase</keyword>
<feature type="binding site" evidence="16">
    <location>
        <position position="65"/>
    </location>
    <ligand>
        <name>substrate</name>
    </ligand>
</feature>
<dbReference type="RefSeq" id="WP_271194606.1">
    <property type="nucleotide sequence ID" value="NZ_BSFN01000003.1"/>
</dbReference>
<feature type="binding site" evidence="17">
    <location>
        <position position="15"/>
    </location>
    <ligand>
        <name>a divalent metal cation</name>
        <dbReference type="ChEBI" id="CHEBI:60240"/>
        <label>1</label>
        <note>catalytic</note>
    </ligand>
</feature>
<evidence type="ECO:0000256" key="5">
    <source>
        <dbReference type="ARBA" id="ARBA00022695"/>
    </source>
</evidence>
<dbReference type="Proteomes" id="UP001143328">
    <property type="component" value="Unassembled WGS sequence"/>
</dbReference>
<feature type="active site" description="Proton acceptor" evidence="15">
    <location>
        <position position="162"/>
    </location>
</feature>
<evidence type="ECO:0000313" key="22">
    <source>
        <dbReference type="Proteomes" id="UP001143328"/>
    </source>
</evidence>
<dbReference type="InterPro" id="IPR006309">
    <property type="entry name" value="DnaQ_proteo"/>
</dbReference>
<dbReference type="Pfam" id="PF00929">
    <property type="entry name" value="RNase_T"/>
    <property type="match status" value="1"/>
</dbReference>
<dbReference type="FunFam" id="3.30.420.10:FF:000012">
    <property type="entry name" value="DNA polymerase III subunit epsilon"/>
    <property type="match status" value="1"/>
</dbReference>
<dbReference type="AlphaFoldDB" id="A0A9W6K6H1"/>
<evidence type="ECO:0000256" key="9">
    <source>
        <dbReference type="ARBA" id="ARBA00022801"/>
    </source>
</evidence>
<dbReference type="NCBIfam" id="TIGR00573">
    <property type="entry name" value="dnaq"/>
    <property type="match status" value="1"/>
</dbReference>
<feature type="binding site" evidence="16">
    <location>
        <position position="167"/>
    </location>
    <ligand>
        <name>substrate</name>
    </ligand>
</feature>
<keyword evidence="4 18" id="KW-0808">Transferase</keyword>
<evidence type="ECO:0000256" key="8">
    <source>
        <dbReference type="ARBA" id="ARBA00022723"/>
    </source>
</evidence>
<evidence type="ECO:0000256" key="16">
    <source>
        <dbReference type="PIRSR" id="PIRSR606309-2"/>
    </source>
</evidence>
<evidence type="ECO:0000259" key="20">
    <source>
        <dbReference type="SMART" id="SM00479"/>
    </source>
</evidence>
<comment type="subunit">
    <text evidence="18">DNA polymerase III contains a core (composed of alpha, epsilon and theta chains) that associates with a tau subunit. This core dimerizes to form the POLIII' complex. PolIII' associates with the gamma complex (composed of gamma, delta, delta', psi and chi chains) and with the beta chain to form the complete DNA polymerase III complex.</text>
</comment>
<dbReference type="GO" id="GO:0003677">
    <property type="term" value="F:DNA binding"/>
    <property type="evidence" value="ECO:0007669"/>
    <property type="project" value="InterPro"/>
</dbReference>
<dbReference type="EC" id="2.7.7.7" evidence="2 18"/>
<dbReference type="EMBL" id="BSFN01000003">
    <property type="protein sequence ID" value="GLK88384.1"/>
    <property type="molecule type" value="Genomic_DNA"/>
</dbReference>
<feature type="binding site" evidence="17">
    <location>
        <position position="167"/>
    </location>
    <ligand>
        <name>a divalent metal cation</name>
        <dbReference type="ChEBI" id="CHEBI:60240"/>
        <label>1</label>
        <note>catalytic</note>
    </ligand>
</feature>
<dbReference type="GO" id="GO:0008408">
    <property type="term" value="F:3'-5' exonuclease activity"/>
    <property type="evidence" value="ECO:0007669"/>
    <property type="project" value="TreeGrafter"/>
</dbReference>
<evidence type="ECO:0000256" key="11">
    <source>
        <dbReference type="ARBA" id="ARBA00022842"/>
    </source>
</evidence>
<dbReference type="InterPro" id="IPR012337">
    <property type="entry name" value="RNaseH-like_sf"/>
</dbReference>
<dbReference type="GO" id="GO:0005829">
    <property type="term" value="C:cytosol"/>
    <property type="evidence" value="ECO:0007669"/>
    <property type="project" value="TreeGrafter"/>
</dbReference>
<evidence type="ECO:0000256" key="15">
    <source>
        <dbReference type="PIRSR" id="PIRSR606309-1"/>
    </source>
</evidence>
<dbReference type="PANTHER" id="PTHR30231">
    <property type="entry name" value="DNA POLYMERASE III SUBUNIT EPSILON"/>
    <property type="match status" value="1"/>
</dbReference>
<keyword evidence="13 17" id="KW-0464">Manganese</keyword>
<dbReference type="InterPro" id="IPR036397">
    <property type="entry name" value="RNaseH_sf"/>
</dbReference>
<evidence type="ECO:0000256" key="10">
    <source>
        <dbReference type="ARBA" id="ARBA00022839"/>
    </source>
</evidence>
<evidence type="ECO:0000256" key="14">
    <source>
        <dbReference type="ARBA" id="ARBA00049244"/>
    </source>
</evidence>
<accession>A0A9W6K6H1</accession>
<evidence type="ECO:0000313" key="21">
    <source>
        <dbReference type="EMBL" id="GLK88384.1"/>
    </source>
</evidence>
<evidence type="ECO:0000256" key="1">
    <source>
        <dbReference type="ARBA" id="ARBA00001936"/>
    </source>
</evidence>
<evidence type="ECO:0000256" key="12">
    <source>
        <dbReference type="ARBA" id="ARBA00022932"/>
    </source>
</evidence>
<dbReference type="InterPro" id="IPR013520">
    <property type="entry name" value="Ribonucl_H"/>
</dbReference>
<reference evidence="21" key="1">
    <citation type="journal article" date="2014" name="Int. J. Syst. Evol. Microbiol.">
        <title>Complete genome sequence of Corynebacterium casei LMG S-19264T (=DSM 44701T), isolated from a smear-ripened cheese.</title>
        <authorList>
            <consortium name="US DOE Joint Genome Institute (JGI-PGF)"/>
            <person name="Walter F."/>
            <person name="Albersmeier A."/>
            <person name="Kalinowski J."/>
            <person name="Ruckert C."/>
        </authorList>
    </citation>
    <scope>NUCLEOTIDE SEQUENCE</scope>
    <source>
        <strain evidence="21">VKM B-2935</strain>
    </source>
</reference>
<evidence type="ECO:0000256" key="13">
    <source>
        <dbReference type="ARBA" id="ARBA00023211"/>
    </source>
</evidence>
<dbReference type="SMART" id="SM00479">
    <property type="entry name" value="EXOIII"/>
    <property type="match status" value="1"/>
</dbReference>
<name>A0A9W6K6H1_9PSED</name>
<evidence type="ECO:0000256" key="6">
    <source>
        <dbReference type="ARBA" id="ARBA00022705"/>
    </source>
</evidence>
<comment type="cofactor">
    <cofactor evidence="17">
        <name>Mg(2+)</name>
        <dbReference type="ChEBI" id="CHEBI:18420"/>
    </cofactor>
    <cofactor evidence="17">
        <name>Mn(2+)</name>
        <dbReference type="ChEBI" id="CHEBI:29035"/>
    </cofactor>
    <text evidence="17">Binds 2 divalent metal cations. Magnesium or manganese.</text>
</comment>
<dbReference type="NCBIfam" id="TIGR01406">
    <property type="entry name" value="dnaQ_proteo"/>
    <property type="match status" value="1"/>
</dbReference>
<feature type="binding site" evidence="16">
    <location>
        <position position="17"/>
    </location>
    <ligand>
        <name>substrate</name>
    </ligand>
</feature>
<dbReference type="GO" id="GO:0045004">
    <property type="term" value="P:DNA replication proofreading"/>
    <property type="evidence" value="ECO:0007669"/>
    <property type="project" value="TreeGrafter"/>
</dbReference>
<keyword evidence="7 18" id="KW-0540">Nuclease</keyword>
<comment type="function">
    <text evidence="18">DNA polymerase III is a complex, multichain enzyme responsible for most of the replicative synthesis in bacteria. The epsilon subunit contain the editing function and is a proofreading 3'-5' exonuclease.</text>
</comment>
<dbReference type="NCBIfam" id="NF004316">
    <property type="entry name" value="PRK05711.1"/>
    <property type="match status" value="1"/>
</dbReference>
<keyword evidence="9 18" id="KW-0378">Hydrolase</keyword>
<evidence type="ECO:0000256" key="4">
    <source>
        <dbReference type="ARBA" id="ARBA00022679"/>
    </source>
</evidence>
<evidence type="ECO:0000256" key="2">
    <source>
        <dbReference type="ARBA" id="ARBA00012417"/>
    </source>
</evidence>
<dbReference type="CDD" id="cd06131">
    <property type="entry name" value="DNA_pol_III_epsilon_Ecoli_like"/>
    <property type="match status" value="1"/>
</dbReference>
<evidence type="ECO:0000256" key="17">
    <source>
        <dbReference type="PIRSR" id="PIRSR606309-3"/>
    </source>
</evidence>